<name>A0A1W9KPV6_9BURK</name>
<organism evidence="2 3">
    <name type="scientific">Rhodoferax ferrireducens</name>
    <dbReference type="NCBI Taxonomy" id="192843"/>
    <lineage>
        <taxon>Bacteria</taxon>
        <taxon>Pseudomonadati</taxon>
        <taxon>Pseudomonadota</taxon>
        <taxon>Betaproteobacteria</taxon>
        <taxon>Burkholderiales</taxon>
        <taxon>Comamonadaceae</taxon>
        <taxon>Rhodoferax</taxon>
    </lineage>
</organism>
<dbReference type="InterPro" id="IPR055259">
    <property type="entry name" value="YkvP/CgeB_Glyco_trans-like"/>
</dbReference>
<dbReference type="EMBL" id="MTEI01000021">
    <property type="protein sequence ID" value="OQW86176.1"/>
    <property type="molecule type" value="Genomic_DNA"/>
</dbReference>
<feature type="domain" description="Spore protein YkvP/CgeB glycosyl transferase-like" evidence="1">
    <location>
        <begin position="201"/>
        <end position="319"/>
    </location>
</feature>
<gene>
    <name evidence="2" type="ORF">BWK72_18660</name>
</gene>
<dbReference type="AlphaFoldDB" id="A0A1W9KPV6"/>
<reference evidence="2 3" key="1">
    <citation type="submission" date="2017-01" db="EMBL/GenBank/DDBJ databases">
        <title>Novel large sulfur bacteria in the metagenomes of groundwater-fed chemosynthetic microbial mats in the Lake Huron basin.</title>
        <authorList>
            <person name="Sharrar A.M."/>
            <person name="Flood B.E."/>
            <person name="Bailey J.V."/>
            <person name="Jones D.S."/>
            <person name="Biddanda B."/>
            <person name="Ruberg S.A."/>
            <person name="Marcus D.N."/>
            <person name="Dick G.J."/>
        </authorList>
    </citation>
    <scope>NUCLEOTIDE SEQUENCE [LARGE SCALE GENOMIC DNA]</scope>
    <source>
        <strain evidence="2">A7</strain>
    </source>
</reference>
<evidence type="ECO:0000259" key="1">
    <source>
        <dbReference type="Pfam" id="PF13524"/>
    </source>
</evidence>
<protein>
    <recommendedName>
        <fullName evidence="1">Spore protein YkvP/CgeB glycosyl transferase-like domain-containing protein</fullName>
    </recommendedName>
</protein>
<proteinExistence type="predicted"/>
<dbReference type="Pfam" id="PF13524">
    <property type="entry name" value="Glyco_trans_1_2"/>
    <property type="match status" value="1"/>
</dbReference>
<accession>A0A1W9KPV6</accession>
<evidence type="ECO:0000313" key="2">
    <source>
        <dbReference type="EMBL" id="OQW86176.1"/>
    </source>
</evidence>
<evidence type="ECO:0000313" key="3">
    <source>
        <dbReference type="Proteomes" id="UP000192505"/>
    </source>
</evidence>
<dbReference type="Proteomes" id="UP000192505">
    <property type="component" value="Unassembled WGS sequence"/>
</dbReference>
<sequence>MKVSVLYAGLNTPHAGWVAIDELAELLSFYFDAEVLSPKVLPNSWLQRQIRPHQVNYEPLNTTGSDVLIVVARGPGDLGMVNAIADCRKKFGKIYGFVTDSYFQAGFVKETALFDAITVTAHEDMAFPQTRYHIPVHQLYQGADCLTWVPRSTHHRDIDVMGFGRTPPSYQACFSQRFHQSSSPYLYLHSPLGNLSGASVHLERGMLFKLLQRTRISLAFHLYVEPQGGRPRAMMVTSRWLESLLSGCIVAGRRPVSRMADEMLCWPGATLELSEHAQTAAEELEALLLRNDSLAAQRRTNIAEMLARHDWRYRIQTFCRLMNLPVPAKLHADLVRLQNLGASFASQ</sequence>
<comment type="caution">
    <text evidence="2">The sequence shown here is derived from an EMBL/GenBank/DDBJ whole genome shotgun (WGS) entry which is preliminary data.</text>
</comment>